<evidence type="ECO:0000313" key="3">
    <source>
        <dbReference type="EMBL" id="QDU47201.1"/>
    </source>
</evidence>
<reference evidence="3 4" key="1">
    <citation type="submission" date="2019-02" db="EMBL/GenBank/DDBJ databases">
        <title>Deep-cultivation of Planctomycetes and their phenomic and genomic characterization uncovers novel biology.</title>
        <authorList>
            <person name="Wiegand S."/>
            <person name="Jogler M."/>
            <person name="Boedeker C."/>
            <person name="Pinto D."/>
            <person name="Vollmers J."/>
            <person name="Rivas-Marin E."/>
            <person name="Kohn T."/>
            <person name="Peeters S.H."/>
            <person name="Heuer A."/>
            <person name="Rast P."/>
            <person name="Oberbeckmann S."/>
            <person name="Bunk B."/>
            <person name="Jeske O."/>
            <person name="Meyerdierks A."/>
            <person name="Storesund J.E."/>
            <person name="Kallscheuer N."/>
            <person name="Luecker S."/>
            <person name="Lage O.M."/>
            <person name="Pohl T."/>
            <person name="Merkel B.J."/>
            <person name="Hornburger P."/>
            <person name="Mueller R.-W."/>
            <person name="Bruemmer F."/>
            <person name="Labrenz M."/>
            <person name="Spormann A.M."/>
            <person name="Op den Camp H."/>
            <person name="Overmann J."/>
            <person name="Amann R."/>
            <person name="Jetten M.S.M."/>
            <person name="Mascher T."/>
            <person name="Medema M.H."/>
            <person name="Devos D.P."/>
            <person name="Kaster A.-K."/>
            <person name="Ovreas L."/>
            <person name="Rohde M."/>
            <person name="Galperin M.Y."/>
            <person name="Jogler C."/>
        </authorList>
    </citation>
    <scope>NUCLEOTIDE SEQUENCE [LARGE SCALE GENOMIC DNA]</scope>
    <source>
        <strain evidence="3 4">Mal52</strain>
    </source>
</reference>
<proteinExistence type="predicted"/>
<evidence type="ECO:0000259" key="2">
    <source>
        <dbReference type="PROSITE" id="PS51352"/>
    </source>
</evidence>
<evidence type="ECO:0000256" key="1">
    <source>
        <dbReference type="SAM" id="MobiDB-lite"/>
    </source>
</evidence>
<gene>
    <name evidence="3" type="ORF">Mal52_57290</name>
</gene>
<feature type="compositionally biased region" description="Low complexity" evidence="1">
    <location>
        <begin position="57"/>
        <end position="73"/>
    </location>
</feature>
<feature type="region of interest" description="Disordered" evidence="1">
    <location>
        <begin position="36"/>
        <end position="96"/>
    </location>
</feature>
<dbReference type="AlphaFoldDB" id="A0A517ZXJ6"/>
<dbReference type="Proteomes" id="UP000319383">
    <property type="component" value="Chromosome"/>
</dbReference>
<dbReference type="Gene3D" id="3.40.30.10">
    <property type="entry name" value="Glutaredoxin"/>
    <property type="match status" value="1"/>
</dbReference>
<accession>A0A517ZXJ6</accession>
<dbReference type="PROSITE" id="PS51352">
    <property type="entry name" value="THIOREDOXIN_2"/>
    <property type="match status" value="1"/>
</dbReference>
<organism evidence="3 4">
    <name type="scientific">Symmachiella dynata</name>
    <dbReference type="NCBI Taxonomy" id="2527995"/>
    <lineage>
        <taxon>Bacteria</taxon>
        <taxon>Pseudomonadati</taxon>
        <taxon>Planctomycetota</taxon>
        <taxon>Planctomycetia</taxon>
        <taxon>Planctomycetales</taxon>
        <taxon>Planctomycetaceae</taxon>
        <taxon>Symmachiella</taxon>
    </lineage>
</organism>
<feature type="domain" description="Thioredoxin" evidence="2">
    <location>
        <begin position="478"/>
        <end position="631"/>
    </location>
</feature>
<dbReference type="EMBL" id="CP036276">
    <property type="protein sequence ID" value="QDU47201.1"/>
    <property type="molecule type" value="Genomic_DNA"/>
</dbReference>
<name>A0A517ZXJ6_9PLAN</name>
<dbReference type="RefSeq" id="WP_145379934.1">
    <property type="nucleotide sequence ID" value="NZ_CP036276.1"/>
</dbReference>
<evidence type="ECO:0000313" key="4">
    <source>
        <dbReference type="Proteomes" id="UP000319383"/>
    </source>
</evidence>
<feature type="compositionally biased region" description="Basic residues" evidence="1">
    <location>
        <begin position="81"/>
        <end position="94"/>
    </location>
</feature>
<sequence length="667" mass="74220">MPVGKLRPYGRSLSALFAVLCGFTVVVGGFNARAADPPAAKKQTAPQRKPATAPQGKPTTATRKRPATTGKRPASTGKRPAAPRKRAAASRRTAKLPSVKAIQAAYHKNFTKFMPLGVEYRMTITDTEAAIETERQRLKEKQDFTKANPGSIVVNGKALDEAQFKETMRYLDAEIQSLTQGLSDELVKKRLKGWVIQRPYVWTDGQSLHLRRSNNPSASDDTLFPGAVTPPEKLSELYNSIVLASWSKDNDPPLRCWFGGNAPGQGRVANVLNDCISISLPPMGIVKEEWTHKRDWHEWDLLMTADPSRFKVVKRTEVKGRVMYVMDEVVEKGERARVWIDPRQGALPLRMEWSYVSTADKVVTPFHRDLQILAVKKVANGFYPAKIRRRDLIPDAKIAQKQREEFAAGTLAKDAPRPPLVTGRVTAWEATKFEPKKAIEPAALALAFPKGALYINAVDERTYRAGDSQPLPPAPQPIQPSQVAPPLKIASWIDGKSRNLDNFKGKVVVLIFSQPMEDLKEVEENQEAITAMKKLQSKFGPQGVVILEIFEAGSDMQRVRDFQKARGWKSLAGIDEALEPYAGATALTYLAGYDSGFVVIGRDGRVTFNFNALEEESAMQLVMEAAEALSIPWPLPEDGPEVQVNRQQLQIFEYIFNKQIEQAVKKK</sequence>
<dbReference type="InterPro" id="IPR036249">
    <property type="entry name" value="Thioredoxin-like_sf"/>
</dbReference>
<dbReference type="InterPro" id="IPR013766">
    <property type="entry name" value="Thioredoxin_domain"/>
</dbReference>
<protein>
    <recommendedName>
        <fullName evidence="2">Thioredoxin domain-containing protein</fullName>
    </recommendedName>
</protein>
<dbReference type="SUPFAM" id="SSF52833">
    <property type="entry name" value="Thioredoxin-like"/>
    <property type="match status" value="1"/>
</dbReference>
<dbReference type="KEGG" id="sdyn:Mal52_57290"/>
<keyword evidence="4" id="KW-1185">Reference proteome</keyword>